<feature type="compositionally biased region" description="Polar residues" evidence="1">
    <location>
        <begin position="87"/>
        <end position="103"/>
    </location>
</feature>
<gene>
    <name evidence="2" type="ORF">QBC46DRAFT_348243</name>
</gene>
<evidence type="ECO:0000313" key="3">
    <source>
        <dbReference type="Proteomes" id="UP001303473"/>
    </source>
</evidence>
<organism evidence="2 3">
    <name type="scientific">Diplogelasinospora grovesii</name>
    <dbReference type="NCBI Taxonomy" id="303347"/>
    <lineage>
        <taxon>Eukaryota</taxon>
        <taxon>Fungi</taxon>
        <taxon>Dikarya</taxon>
        <taxon>Ascomycota</taxon>
        <taxon>Pezizomycotina</taxon>
        <taxon>Sordariomycetes</taxon>
        <taxon>Sordariomycetidae</taxon>
        <taxon>Sordariales</taxon>
        <taxon>Diplogelasinosporaceae</taxon>
        <taxon>Diplogelasinospora</taxon>
    </lineage>
</organism>
<evidence type="ECO:0000256" key="1">
    <source>
        <dbReference type="SAM" id="MobiDB-lite"/>
    </source>
</evidence>
<proteinExistence type="predicted"/>
<protein>
    <submittedName>
        <fullName evidence="2">Uncharacterized protein</fullName>
    </submittedName>
</protein>
<comment type="caution">
    <text evidence="2">The sequence shown here is derived from an EMBL/GenBank/DDBJ whole genome shotgun (WGS) entry which is preliminary data.</text>
</comment>
<feature type="region of interest" description="Disordered" evidence="1">
    <location>
        <begin position="75"/>
        <end position="110"/>
    </location>
</feature>
<dbReference type="EMBL" id="MU854062">
    <property type="protein sequence ID" value="KAK3933823.1"/>
    <property type="molecule type" value="Genomic_DNA"/>
</dbReference>
<accession>A0AAN6MWH3</accession>
<dbReference type="AlphaFoldDB" id="A0AAN6MWH3"/>
<reference evidence="3" key="1">
    <citation type="journal article" date="2023" name="Mol. Phylogenet. Evol.">
        <title>Genome-scale phylogeny and comparative genomics of the fungal order Sordariales.</title>
        <authorList>
            <person name="Hensen N."/>
            <person name="Bonometti L."/>
            <person name="Westerberg I."/>
            <person name="Brannstrom I.O."/>
            <person name="Guillou S."/>
            <person name="Cros-Aarteil S."/>
            <person name="Calhoun S."/>
            <person name="Haridas S."/>
            <person name="Kuo A."/>
            <person name="Mondo S."/>
            <person name="Pangilinan J."/>
            <person name="Riley R."/>
            <person name="LaButti K."/>
            <person name="Andreopoulos B."/>
            <person name="Lipzen A."/>
            <person name="Chen C."/>
            <person name="Yan M."/>
            <person name="Daum C."/>
            <person name="Ng V."/>
            <person name="Clum A."/>
            <person name="Steindorff A."/>
            <person name="Ohm R.A."/>
            <person name="Martin F."/>
            <person name="Silar P."/>
            <person name="Natvig D.O."/>
            <person name="Lalanne C."/>
            <person name="Gautier V."/>
            <person name="Ament-Velasquez S.L."/>
            <person name="Kruys A."/>
            <person name="Hutchinson M.I."/>
            <person name="Powell A.J."/>
            <person name="Barry K."/>
            <person name="Miller A.N."/>
            <person name="Grigoriev I.V."/>
            <person name="Debuchy R."/>
            <person name="Gladieux P."/>
            <person name="Hiltunen Thoren M."/>
            <person name="Johannesson H."/>
        </authorList>
    </citation>
    <scope>NUCLEOTIDE SEQUENCE [LARGE SCALE GENOMIC DNA]</scope>
    <source>
        <strain evidence="3">CBS 340.73</strain>
    </source>
</reference>
<name>A0AAN6MWH3_9PEZI</name>
<dbReference type="Proteomes" id="UP001303473">
    <property type="component" value="Unassembled WGS sequence"/>
</dbReference>
<keyword evidence="3" id="KW-1185">Reference proteome</keyword>
<evidence type="ECO:0000313" key="2">
    <source>
        <dbReference type="EMBL" id="KAK3933823.1"/>
    </source>
</evidence>
<sequence length="110" mass="11516">MGGREPASFRLDQEAVILPAFCASEGVTVVIVTIVGTETQALRLSQAGIPQSQGPLYRGDVVLLLGTADRNGEAAVEAAHGRRGDATTISTPISPLQNRQPATAPQCRHI</sequence>